<accession>A0A497XQG3</accession>
<evidence type="ECO:0000256" key="3">
    <source>
        <dbReference type="ARBA" id="ARBA00022643"/>
    </source>
</evidence>
<dbReference type="EMBL" id="RCCJ01000001">
    <property type="protein sequence ID" value="RLJ70521.1"/>
    <property type="molecule type" value="Genomic_DNA"/>
</dbReference>
<proteinExistence type="predicted"/>
<reference evidence="7 8" key="1">
    <citation type="submission" date="2018-10" db="EMBL/GenBank/DDBJ databases">
        <title>Genomic Encyclopedia of Archaeal and Bacterial Type Strains, Phase II (KMG-II): from individual species to whole genera.</title>
        <authorList>
            <person name="Goeker M."/>
        </authorList>
    </citation>
    <scope>NUCLEOTIDE SEQUENCE [LARGE SCALE GENOMIC DNA]</scope>
    <source>
        <strain evidence="7 8">DSM 16510</strain>
    </source>
</reference>
<evidence type="ECO:0000313" key="8">
    <source>
        <dbReference type="Proteomes" id="UP000267841"/>
    </source>
</evidence>
<dbReference type="InterPro" id="IPR044152">
    <property type="entry name" value="YqjM-like"/>
</dbReference>
<comment type="cofactor">
    <cofactor evidence="1">
        <name>FMN</name>
        <dbReference type="ChEBI" id="CHEBI:58210"/>
    </cofactor>
</comment>
<dbReference type="CDD" id="cd02932">
    <property type="entry name" value="OYE_YqiM_FMN"/>
    <property type="match status" value="1"/>
</dbReference>
<dbReference type="Gene3D" id="3.20.20.70">
    <property type="entry name" value="Aldolase class I"/>
    <property type="match status" value="1"/>
</dbReference>
<dbReference type="Pfam" id="PF00724">
    <property type="entry name" value="Oxidored_FMN"/>
    <property type="match status" value="1"/>
</dbReference>
<dbReference type="OrthoDB" id="9772736at2"/>
<name>A0A497XQG3_9AQUI</name>
<evidence type="ECO:0000256" key="4">
    <source>
        <dbReference type="ARBA" id="ARBA00022857"/>
    </source>
</evidence>
<dbReference type="PANTHER" id="PTHR43303:SF4">
    <property type="entry name" value="NADPH DEHYDROGENASE C23G7.10C-RELATED"/>
    <property type="match status" value="1"/>
</dbReference>
<dbReference type="AlphaFoldDB" id="A0A497XQG3"/>
<dbReference type="InterPro" id="IPR013785">
    <property type="entry name" value="Aldolase_TIM"/>
</dbReference>
<gene>
    <name evidence="7" type="ORF">BCF55_0797</name>
</gene>
<comment type="caution">
    <text evidence="7">The sequence shown here is derived from an EMBL/GenBank/DDBJ whole genome shotgun (WGS) entry which is preliminary data.</text>
</comment>
<evidence type="ECO:0000256" key="2">
    <source>
        <dbReference type="ARBA" id="ARBA00022630"/>
    </source>
</evidence>
<keyword evidence="8" id="KW-1185">Reference proteome</keyword>
<keyword evidence="4" id="KW-0521">NADP</keyword>
<dbReference type="PANTHER" id="PTHR43303">
    <property type="entry name" value="NADPH DEHYDROGENASE C23G7.10C-RELATED"/>
    <property type="match status" value="1"/>
</dbReference>
<dbReference type="InterPro" id="IPR001155">
    <property type="entry name" value="OxRdtase_FMN_N"/>
</dbReference>
<dbReference type="GO" id="GO:0010181">
    <property type="term" value="F:FMN binding"/>
    <property type="evidence" value="ECO:0007669"/>
    <property type="project" value="InterPro"/>
</dbReference>
<keyword evidence="2" id="KW-0285">Flavoprotein</keyword>
<evidence type="ECO:0000259" key="6">
    <source>
        <dbReference type="Pfam" id="PF00724"/>
    </source>
</evidence>
<dbReference type="GO" id="GO:0050661">
    <property type="term" value="F:NADP binding"/>
    <property type="evidence" value="ECO:0007669"/>
    <property type="project" value="InterPro"/>
</dbReference>
<evidence type="ECO:0000256" key="5">
    <source>
        <dbReference type="ARBA" id="ARBA00023002"/>
    </source>
</evidence>
<keyword evidence="5" id="KW-0560">Oxidoreductase</keyword>
<protein>
    <submittedName>
        <fullName evidence="7">2,4-dienoyl-CoA reductase-like NADH-dependent reductase (Old Yellow Enzyme family)</fullName>
    </submittedName>
</protein>
<evidence type="ECO:0000313" key="7">
    <source>
        <dbReference type="EMBL" id="RLJ70521.1"/>
    </source>
</evidence>
<organism evidence="7 8">
    <name type="scientific">Hydrogenivirga caldilitoris</name>
    <dbReference type="NCBI Taxonomy" id="246264"/>
    <lineage>
        <taxon>Bacteria</taxon>
        <taxon>Pseudomonadati</taxon>
        <taxon>Aquificota</taxon>
        <taxon>Aquificia</taxon>
        <taxon>Aquificales</taxon>
        <taxon>Aquificaceae</taxon>
        <taxon>Hydrogenivirga</taxon>
    </lineage>
</organism>
<dbReference type="GO" id="GO:0003959">
    <property type="term" value="F:NADPH dehydrogenase activity"/>
    <property type="evidence" value="ECO:0007669"/>
    <property type="project" value="InterPro"/>
</dbReference>
<keyword evidence="3" id="KW-0288">FMN</keyword>
<dbReference type="Proteomes" id="UP000267841">
    <property type="component" value="Unassembled WGS sequence"/>
</dbReference>
<feature type="domain" description="NADH:flavin oxidoreductase/NADH oxidase N-terminal" evidence="6">
    <location>
        <begin position="4"/>
        <end position="336"/>
    </location>
</feature>
<evidence type="ECO:0000256" key="1">
    <source>
        <dbReference type="ARBA" id="ARBA00001917"/>
    </source>
</evidence>
<dbReference type="RefSeq" id="WP_121010297.1">
    <property type="nucleotide sequence ID" value="NZ_RCCJ01000001.1"/>
</dbReference>
<sequence length="351" mass="39791">MGLLYTEFKLRGTTLRNRLVMSPMCMYSSQNGYVSDWHMVHYPSRAVGGAGLIILEATAVEERGRISPLDLGIYRDEHTEGLSRLCKLCKEFGAKVGIQLAHAGRKAESYPPWERDKVKVRGTKDAIAPSSIPFGKNWLPPREATLEDIKEIQNSYRLAFKRAVEAGFDLIEIHAAHGYLIHEFLSPLTNKREDSYGGSFENRVRFLIEVVRIARKEIPDNIPLSVRISAVDYVEGGWTLEESIELVKLLKEEGVDLIDCSSGRISEEEGFVEYPGHQVPFAEEIRKKTDARTMAVGVIRTYEQAEEIISNGRADLVAIGREFLRDPYLPLRWAKQAGLKPEVPRQYIRAW</sequence>
<dbReference type="SUPFAM" id="SSF51395">
    <property type="entry name" value="FMN-linked oxidoreductases"/>
    <property type="match status" value="1"/>
</dbReference>